<dbReference type="EMBL" id="LSRX01004323">
    <property type="protein sequence ID" value="OLP74056.1"/>
    <property type="molecule type" value="Genomic_DNA"/>
</dbReference>
<proteinExistence type="predicted"/>
<evidence type="ECO:0000313" key="3">
    <source>
        <dbReference type="Proteomes" id="UP000186817"/>
    </source>
</evidence>
<evidence type="ECO:0000313" key="2">
    <source>
        <dbReference type="EMBL" id="OLP74056.1"/>
    </source>
</evidence>
<name>A0A1Q9BTQ4_SYMMI</name>
<protein>
    <submittedName>
        <fullName evidence="2">Uncharacterized protein</fullName>
    </submittedName>
</protein>
<feature type="compositionally biased region" description="Basic and acidic residues" evidence="1">
    <location>
        <begin position="32"/>
        <end position="58"/>
    </location>
</feature>
<accession>A0A1Q9BTQ4</accession>
<gene>
    <name evidence="2" type="ORF">AK812_SmicGene46516</name>
</gene>
<organism evidence="2 3">
    <name type="scientific">Symbiodinium microadriaticum</name>
    <name type="common">Dinoflagellate</name>
    <name type="synonym">Zooxanthella microadriatica</name>
    <dbReference type="NCBI Taxonomy" id="2951"/>
    <lineage>
        <taxon>Eukaryota</taxon>
        <taxon>Sar</taxon>
        <taxon>Alveolata</taxon>
        <taxon>Dinophyceae</taxon>
        <taxon>Suessiales</taxon>
        <taxon>Symbiodiniaceae</taxon>
        <taxon>Symbiodinium</taxon>
    </lineage>
</organism>
<keyword evidence="3" id="KW-1185">Reference proteome</keyword>
<feature type="region of interest" description="Disordered" evidence="1">
    <location>
        <begin position="25"/>
        <end position="58"/>
    </location>
</feature>
<evidence type="ECO:0000256" key="1">
    <source>
        <dbReference type="SAM" id="MobiDB-lite"/>
    </source>
</evidence>
<dbReference type="OrthoDB" id="408664at2759"/>
<feature type="compositionally biased region" description="Basic and acidic residues" evidence="1">
    <location>
        <begin position="126"/>
        <end position="145"/>
    </location>
</feature>
<comment type="caution">
    <text evidence="2">The sequence shown here is derived from an EMBL/GenBank/DDBJ whole genome shotgun (WGS) entry which is preliminary data.</text>
</comment>
<reference evidence="2 3" key="1">
    <citation type="submission" date="2016-02" db="EMBL/GenBank/DDBJ databases">
        <title>Genome analysis of coral dinoflagellate symbionts highlights evolutionary adaptations to a symbiotic lifestyle.</title>
        <authorList>
            <person name="Aranda M."/>
            <person name="Li Y."/>
            <person name="Liew Y.J."/>
            <person name="Baumgarten S."/>
            <person name="Simakov O."/>
            <person name="Wilson M."/>
            <person name="Piel J."/>
            <person name="Ashoor H."/>
            <person name="Bougouffa S."/>
            <person name="Bajic V.B."/>
            <person name="Ryu T."/>
            <person name="Ravasi T."/>
            <person name="Bayer T."/>
            <person name="Micklem G."/>
            <person name="Kim H."/>
            <person name="Bhak J."/>
            <person name="Lajeunesse T.C."/>
            <person name="Voolstra C.R."/>
        </authorList>
    </citation>
    <scope>NUCLEOTIDE SEQUENCE [LARGE SCALE GENOMIC DNA]</scope>
    <source>
        <strain evidence="2 3">CCMP2467</strain>
    </source>
</reference>
<dbReference type="AlphaFoldDB" id="A0A1Q9BTQ4"/>
<sequence>MASVKEDDMEEVEVEVEHGLVTCRELEAEEEETHHDQHAWEEEYQEDGHQKDGGTAEWHDFVKKEDWWDNTKQEDWWDNAKQEDWWDYGQDAKEEEGADRSAWQGWQWKKRQGDSSWPHQGWGKRVKNEEPWREEAWDERSTTAE</sequence>
<dbReference type="Proteomes" id="UP000186817">
    <property type="component" value="Unassembled WGS sequence"/>
</dbReference>
<feature type="region of interest" description="Disordered" evidence="1">
    <location>
        <begin position="92"/>
        <end position="145"/>
    </location>
</feature>